<dbReference type="Proteomes" id="UP000238350">
    <property type="component" value="Unassembled WGS sequence"/>
</dbReference>
<dbReference type="RefSeq" id="XP_024663879.1">
    <property type="nucleotide sequence ID" value="XM_024808111.1"/>
</dbReference>
<accession>A0A2T0FG09</accession>
<reference evidence="1 2" key="1">
    <citation type="submission" date="2017-04" db="EMBL/GenBank/DDBJ databases">
        <title>Genome sequencing of [Candida] sorbophila.</title>
        <authorList>
            <person name="Ahn J.O."/>
        </authorList>
    </citation>
    <scope>NUCLEOTIDE SEQUENCE [LARGE SCALE GENOMIC DNA]</scope>
    <source>
        <strain evidence="1 2">DS02</strain>
    </source>
</reference>
<keyword evidence="2" id="KW-1185">Reference proteome</keyword>
<dbReference type="EMBL" id="NDIQ01000001">
    <property type="protein sequence ID" value="PRT53933.1"/>
    <property type="molecule type" value="Genomic_DNA"/>
</dbReference>
<name>A0A2T0FG09_9ASCO</name>
<comment type="caution">
    <text evidence="1">The sequence shown here is derived from an EMBL/GenBank/DDBJ whole genome shotgun (WGS) entry which is preliminary data.</text>
</comment>
<proteinExistence type="predicted"/>
<protein>
    <submittedName>
        <fullName evidence="1">Uncharacterized protein</fullName>
    </submittedName>
</protein>
<organism evidence="1 2">
    <name type="scientific">Wickerhamiella sorbophila</name>
    <dbReference type="NCBI Taxonomy" id="45607"/>
    <lineage>
        <taxon>Eukaryota</taxon>
        <taxon>Fungi</taxon>
        <taxon>Dikarya</taxon>
        <taxon>Ascomycota</taxon>
        <taxon>Saccharomycotina</taxon>
        <taxon>Dipodascomycetes</taxon>
        <taxon>Dipodascales</taxon>
        <taxon>Trichomonascaceae</taxon>
        <taxon>Wickerhamiella</taxon>
    </lineage>
</organism>
<gene>
    <name evidence="1" type="ORF">B9G98_01553</name>
</gene>
<dbReference type="GeneID" id="36515302"/>
<evidence type="ECO:0000313" key="2">
    <source>
        <dbReference type="Proteomes" id="UP000238350"/>
    </source>
</evidence>
<sequence>MIADLFRRSTQMATAIAIKNRAWSPIDYMEFLKAVSQRPAKLHADTIAAIQGPLRNIQDPIIRTLCVDSVEKMGSLNVEALKTSYLKSGDLEAIADLLPPLGKMQISDLESLVLLNAHAELCDAITAGVPANDNLWCQAFNWAVENDYNRAIKLWKLRPPSSKLSQSLAYDFMAQAGRHRDPATVKQVAEAFDLPVTRIAAAAVLNSVSKSSLDVVLAALHELEGLATPHDAEHAGEVLAEHARQVLQLELGPLATDSLLNGLYRRNSSQTVFHVYRLLRNWGFIPTQDTFQILANAAYRMGNSKITSYHIWKEAESFNSLTRKLSETVLFCQLIGPSYRTVLFYLHEMKTQNIYLRSHVQRRLYKKFESIKDGSLVAIFNDIRSLDRYAQFDMDLAIEESKPYDRQAIRNAQVYLEGQRPAEDPLEVLESMLAFDRSATQRS</sequence>
<dbReference type="AlphaFoldDB" id="A0A2T0FG09"/>
<evidence type="ECO:0000313" key="1">
    <source>
        <dbReference type="EMBL" id="PRT53933.1"/>
    </source>
</evidence>